<dbReference type="AlphaFoldDB" id="A0A9N9D406"/>
<organism evidence="1 2">
    <name type="scientific">Funneliformis mosseae</name>
    <name type="common">Endomycorrhizal fungus</name>
    <name type="synonym">Glomus mosseae</name>
    <dbReference type="NCBI Taxonomy" id="27381"/>
    <lineage>
        <taxon>Eukaryota</taxon>
        <taxon>Fungi</taxon>
        <taxon>Fungi incertae sedis</taxon>
        <taxon>Mucoromycota</taxon>
        <taxon>Glomeromycotina</taxon>
        <taxon>Glomeromycetes</taxon>
        <taxon>Glomerales</taxon>
        <taxon>Glomeraceae</taxon>
        <taxon>Funneliformis</taxon>
    </lineage>
</organism>
<evidence type="ECO:0000313" key="2">
    <source>
        <dbReference type="Proteomes" id="UP000789375"/>
    </source>
</evidence>
<gene>
    <name evidence="1" type="ORF">FMOSSE_LOCUS10241</name>
</gene>
<comment type="caution">
    <text evidence="1">The sequence shown here is derived from an EMBL/GenBank/DDBJ whole genome shotgun (WGS) entry which is preliminary data.</text>
</comment>
<dbReference type="Proteomes" id="UP000789375">
    <property type="component" value="Unassembled WGS sequence"/>
</dbReference>
<accession>A0A9N9D406</accession>
<sequence>MREKYNSKILVSGERFSYVVTHPENTFDLHSRKLMPTKGEKMKFADVKYELAFSSRIMQIEDSDEKYKQIDDYAQVIA</sequence>
<name>A0A9N9D406_FUNMO</name>
<evidence type="ECO:0000313" key="1">
    <source>
        <dbReference type="EMBL" id="CAG8626094.1"/>
    </source>
</evidence>
<reference evidence="1" key="1">
    <citation type="submission" date="2021-06" db="EMBL/GenBank/DDBJ databases">
        <authorList>
            <person name="Kallberg Y."/>
            <person name="Tangrot J."/>
            <person name="Rosling A."/>
        </authorList>
    </citation>
    <scope>NUCLEOTIDE SEQUENCE</scope>
    <source>
        <strain evidence="1">87-6 pot B 2015</strain>
    </source>
</reference>
<dbReference type="EMBL" id="CAJVPP010003303">
    <property type="protein sequence ID" value="CAG8626094.1"/>
    <property type="molecule type" value="Genomic_DNA"/>
</dbReference>
<proteinExistence type="predicted"/>
<keyword evidence="2" id="KW-1185">Reference proteome</keyword>
<protein>
    <submittedName>
        <fullName evidence="1">1983_t:CDS:1</fullName>
    </submittedName>
</protein>